<organism evidence="1">
    <name type="scientific">Capitella teleta</name>
    <name type="common">Polychaete worm</name>
    <dbReference type="NCBI Taxonomy" id="283909"/>
    <lineage>
        <taxon>Eukaryota</taxon>
        <taxon>Metazoa</taxon>
        <taxon>Spiralia</taxon>
        <taxon>Lophotrochozoa</taxon>
        <taxon>Annelida</taxon>
        <taxon>Polychaeta</taxon>
        <taxon>Sedentaria</taxon>
        <taxon>Scolecida</taxon>
        <taxon>Capitellidae</taxon>
        <taxon>Capitella</taxon>
    </lineage>
</organism>
<protein>
    <submittedName>
        <fullName evidence="1 2">Uncharacterized protein</fullName>
    </submittedName>
</protein>
<evidence type="ECO:0000313" key="2">
    <source>
        <dbReference type="EnsemblMetazoa" id="CapteP211300"/>
    </source>
</evidence>
<evidence type="ECO:0000313" key="3">
    <source>
        <dbReference type="Proteomes" id="UP000014760"/>
    </source>
</evidence>
<dbReference type="EMBL" id="KB309694">
    <property type="protein sequence ID" value="ELT93606.1"/>
    <property type="molecule type" value="Genomic_DNA"/>
</dbReference>
<dbReference type="AlphaFoldDB" id="R7TQ19"/>
<proteinExistence type="predicted"/>
<keyword evidence="3" id="KW-1185">Reference proteome</keyword>
<name>R7TQ19_CAPTE</name>
<dbReference type="EnsemblMetazoa" id="CapteT211300">
    <property type="protein sequence ID" value="CapteP211300"/>
    <property type="gene ID" value="CapteG211300"/>
</dbReference>
<dbReference type="HOGENOM" id="CLU_2225697_0_0_1"/>
<reference evidence="1 3" key="2">
    <citation type="journal article" date="2013" name="Nature">
        <title>Insights into bilaterian evolution from three spiralian genomes.</title>
        <authorList>
            <person name="Simakov O."/>
            <person name="Marletaz F."/>
            <person name="Cho S.J."/>
            <person name="Edsinger-Gonzales E."/>
            <person name="Havlak P."/>
            <person name="Hellsten U."/>
            <person name="Kuo D.H."/>
            <person name="Larsson T."/>
            <person name="Lv J."/>
            <person name="Arendt D."/>
            <person name="Savage R."/>
            <person name="Osoegawa K."/>
            <person name="de Jong P."/>
            <person name="Grimwood J."/>
            <person name="Chapman J.A."/>
            <person name="Shapiro H."/>
            <person name="Aerts A."/>
            <person name="Otillar R.P."/>
            <person name="Terry A.Y."/>
            <person name="Boore J.L."/>
            <person name="Grigoriev I.V."/>
            <person name="Lindberg D.R."/>
            <person name="Seaver E.C."/>
            <person name="Weisblat D.A."/>
            <person name="Putnam N.H."/>
            <person name="Rokhsar D.S."/>
        </authorList>
    </citation>
    <scope>NUCLEOTIDE SEQUENCE</scope>
    <source>
        <strain evidence="1 3">I ESC-2004</strain>
    </source>
</reference>
<gene>
    <name evidence="1" type="ORF">CAPTEDRAFT_211300</name>
</gene>
<dbReference type="Proteomes" id="UP000014760">
    <property type="component" value="Unassembled WGS sequence"/>
</dbReference>
<dbReference type="EMBL" id="AMQN01002621">
    <property type="status" value="NOT_ANNOTATED_CDS"/>
    <property type="molecule type" value="Genomic_DNA"/>
</dbReference>
<reference evidence="3" key="1">
    <citation type="submission" date="2012-12" db="EMBL/GenBank/DDBJ databases">
        <authorList>
            <person name="Hellsten U."/>
            <person name="Grimwood J."/>
            <person name="Chapman J.A."/>
            <person name="Shapiro H."/>
            <person name="Aerts A."/>
            <person name="Otillar R.P."/>
            <person name="Terry A.Y."/>
            <person name="Boore J.L."/>
            <person name="Simakov O."/>
            <person name="Marletaz F."/>
            <person name="Cho S.-J."/>
            <person name="Edsinger-Gonzales E."/>
            <person name="Havlak P."/>
            <person name="Kuo D.-H."/>
            <person name="Larsson T."/>
            <person name="Lv J."/>
            <person name="Arendt D."/>
            <person name="Savage R."/>
            <person name="Osoegawa K."/>
            <person name="de Jong P."/>
            <person name="Lindberg D.R."/>
            <person name="Seaver E.C."/>
            <person name="Weisblat D.A."/>
            <person name="Putnam N.H."/>
            <person name="Grigoriev I.V."/>
            <person name="Rokhsar D.S."/>
        </authorList>
    </citation>
    <scope>NUCLEOTIDE SEQUENCE</scope>
    <source>
        <strain evidence="3">I ESC-2004</strain>
    </source>
</reference>
<evidence type="ECO:0000313" key="1">
    <source>
        <dbReference type="EMBL" id="ELT93606.1"/>
    </source>
</evidence>
<accession>R7TQ19</accession>
<sequence length="106" mass="11894">MICSSWDRVSTLIEIIGLCLSDQIGNVDLPIMKEEERMETDEPTTKDAETQYEIQPGATRSVQVMARFREDKDRRGKRTLGIQNDAAPTTVEQGVDAFSYCECSSS</sequence>
<reference evidence="2" key="3">
    <citation type="submission" date="2015-06" db="UniProtKB">
        <authorList>
            <consortium name="EnsemblMetazoa"/>
        </authorList>
    </citation>
    <scope>IDENTIFICATION</scope>
</reference>